<feature type="transmembrane region" description="Helical" evidence="1">
    <location>
        <begin position="17"/>
        <end position="39"/>
    </location>
</feature>
<keyword evidence="1" id="KW-0812">Transmembrane</keyword>
<evidence type="ECO:0008006" key="4">
    <source>
        <dbReference type="Google" id="ProtNLM"/>
    </source>
</evidence>
<sequence length="43" mass="4747">MPLQQGGYMTLTQLGVAFWHDLAAPIIAGIIASVIVNWLHDRK</sequence>
<gene>
    <name evidence="2" type="ordered locus">SPA3481</name>
</gene>
<keyword evidence="1" id="KW-1133">Transmembrane helix</keyword>
<evidence type="ECO:0000313" key="2">
    <source>
        <dbReference type="EMBL" id="AAV79289.1"/>
    </source>
</evidence>
<dbReference type="HOGENOM" id="CLU_212598_1_0_6"/>
<dbReference type="Proteomes" id="UP000008185">
    <property type="component" value="Chromosome"/>
</dbReference>
<evidence type="ECO:0000256" key="1">
    <source>
        <dbReference type="SAM" id="Phobius"/>
    </source>
</evidence>
<protein>
    <recommendedName>
        <fullName evidence="4">Small toxic polypeptide ldrD (Modular protein)</fullName>
    </recommendedName>
</protein>
<evidence type="ECO:0000313" key="3">
    <source>
        <dbReference type="Proteomes" id="UP000008185"/>
    </source>
</evidence>
<accession>A0A0H2WUS9</accession>
<organism evidence="2 3">
    <name type="scientific">Salmonella paratyphi A (strain ATCC 9150 / SARB42)</name>
    <dbReference type="NCBI Taxonomy" id="295319"/>
    <lineage>
        <taxon>Bacteria</taxon>
        <taxon>Pseudomonadati</taxon>
        <taxon>Pseudomonadota</taxon>
        <taxon>Gammaproteobacteria</taxon>
        <taxon>Enterobacterales</taxon>
        <taxon>Enterobacteriaceae</taxon>
        <taxon>Salmonella</taxon>
    </lineage>
</organism>
<reference evidence="2 3" key="1">
    <citation type="journal article" date="2004" name="Nat. Genet.">
        <title>Comparison of genome degradation in Paratyphi A and Typhi, human-restricted serovars of Salmonella enterica that cause typhoid.</title>
        <authorList>
            <person name="McClelland M."/>
            <person name="Sanderson K.E."/>
            <person name="Clifton S.W."/>
            <person name="Latreille P."/>
            <person name="Porwollik S."/>
            <person name="Sabo A."/>
            <person name="Meyer R."/>
            <person name="Bieri T."/>
            <person name="Ozersky P."/>
            <person name="McLellan M."/>
            <person name="Harkins C.R."/>
            <person name="Wang C."/>
            <person name="Nguyen C."/>
            <person name="Berghoff A."/>
            <person name="Elliott G."/>
            <person name="Kohlberg S."/>
            <person name="Strong C."/>
            <person name="Du F."/>
            <person name="Carter J."/>
            <person name="Kremizki C."/>
            <person name="Layman D."/>
            <person name="Leonard S."/>
            <person name="Sun H."/>
            <person name="Fulton L."/>
            <person name="Nash W."/>
            <person name="Miner T."/>
            <person name="Minx P."/>
            <person name="Delehaunty K."/>
            <person name="Fronick C."/>
            <person name="Magrini V."/>
            <person name="Nhan M."/>
            <person name="Warren W."/>
            <person name="Florea L."/>
            <person name="Spieth J."/>
            <person name="Wilson R.K."/>
        </authorList>
    </citation>
    <scope>NUCLEOTIDE SEQUENCE [LARGE SCALE GENOMIC DNA]</scope>
    <source>
        <strain evidence="3">ATCC 9150 / SARB42</strain>
    </source>
</reference>
<dbReference type="Pfam" id="PF13940">
    <property type="entry name" value="Ldr_toxin"/>
    <property type="match status" value="1"/>
</dbReference>
<name>A0A0H2WUS9_SALPA</name>
<dbReference type="EMBL" id="CP000026">
    <property type="protein sequence ID" value="AAV79289.1"/>
    <property type="molecule type" value="Genomic_DNA"/>
</dbReference>
<proteinExistence type="predicted"/>
<dbReference type="InterPro" id="IPR025253">
    <property type="entry name" value="Toxin_Ldr"/>
</dbReference>
<dbReference type="AlphaFoldDB" id="A0A0H2WUS9"/>
<dbReference type="KEGG" id="spt:SPA3481"/>
<keyword evidence="1" id="KW-0472">Membrane</keyword>